<dbReference type="PRINTS" id="PR00101">
    <property type="entry name" value="ATCASE"/>
</dbReference>
<dbReference type="InterPro" id="IPR006132">
    <property type="entry name" value="Asp/Orn_carbamoyltranf_P-bd"/>
</dbReference>
<dbReference type="Pfam" id="PF00185">
    <property type="entry name" value="OTCace"/>
    <property type="match status" value="1"/>
</dbReference>
<feature type="compositionally biased region" description="Basic and acidic residues" evidence="4">
    <location>
        <begin position="512"/>
        <end position="533"/>
    </location>
</feature>
<dbReference type="SUPFAM" id="SSF53671">
    <property type="entry name" value="Aspartate/ornithine carbamoyltransferase"/>
    <property type="match status" value="1"/>
</dbReference>
<evidence type="ECO:0000256" key="1">
    <source>
        <dbReference type="ARBA" id="ARBA00007805"/>
    </source>
</evidence>
<keyword evidence="8" id="KW-1185">Reference proteome</keyword>
<feature type="compositionally biased region" description="Low complexity" evidence="4">
    <location>
        <begin position="578"/>
        <end position="592"/>
    </location>
</feature>
<feature type="compositionally biased region" description="Low complexity" evidence="4">
    <location>
        <begin position="460"/>
        <end position="474"/>
    </location>
</feature>
<comment type="similarity">
    <text evidence="1">Belongs to the aspartate/ornithine carbamoyltransferase superfamily. OTCase family.</text>
</comment>
<gene>
    <name evidence="7" type="ORF">ADUPG1_010049</name>
</gene>
<feature type="domain" description="Aspartate/ornithine carbamoyltransferase Asp/Orn-binding" evidence="5">
    <location>
        <begin position="210"/>
        <end position="379"/>
    </location>
</feature>
<evidence type="ECO:0000256" key="3">
    <source>
        <dbReference type="ARBA" id="ARBA00022679"/>
    </source>
</evidence>
<feature type="compositionally biased region" description="Low complexity" evidence="4">
    <location>
        <begin position="544"/>
        <end position="559"/>
    </location>
</feature>
<feature type="domain" description="Aspartate/ornithine carbamoyltransferase carbamoyl-P binding" evidence="6">
    <location>
        <begin position="21"/>
        <end position="174"/>
    </location>
</feature>
<sequence length="798" mass="88257">MEKVKKIIETLKTRKIDLYDKDWLRTWDLTQDEIHATLEIAEALKILYKENIDCSCFSGALAVSQFRDNSTRTRFSFAKAATLLGLTVSDLDEKKSQIAHGETVRETSNMISFLTEVIGIRDDKFVGKGHTYQVEVAKSVDAGFKEGVLPQRPSIVNLQCDEDHPTQSMSDLAHLVDHFGGVENLKGKKICMSWGYSPSYGKPLSVPQGIIALLPRFGADVHLCYPEGYDLLPHVMEEAKKQAEIGGGKLSVHSSMEPGLKDADVAYVKSWAPASVMIEKAALIDAGFADGTPQMDELEKKALAENAKHMDWEYTEELAKLTKPGADTPDCLAMHCLPADITGVSCKHGEFAASVFDRHRVAMYKEAQWKPYIIASMMMITRFKDSARILDKIVERKKPRSFSPQQHLDIVTIDDIEHNLIDIEDISDQTPPKPIKQPPIPTPSPVIISSRKSNPHTKITKSTSISPTKYKSITELSPPPHSKGKDCRTPSPRTPSSIKQKCLGNSSSSVHKKSDVEHKCKKEHLRSSQEHKLPTSKSQHSLISTPQSKSKSQSTTSNSFRGHSSSFPLLPMHDVMFSPSPSLRSPRLQSSRLHSHPRISPSSHVATVSPMISAFFTDETLDDTYTLLSSNSYYNTTLHLQGDESMYSAHDCSRVHIIRLPSPLPFKHMCFSSSLVQNVDSCAPLSSIASLLRKGSIVTIDGSNVHSMVMEDPKRVMMFTINEATGSKGRDGTDVVGRFGMKRVRDEDLSPSSHLSLPPASSPSTFFRASTMCSCARGVCVCDCRGVRLISVNERGMS</sequence>
<evidence type="ECO:0000259" key="5">
    <source>
        <dbReference type="Pfam" id="PF00185"/>
    </source>
</evidence>
<protein>
    <recommendedName>
        <fullName evidence="2">ornithine carbamoyltransferase</fullName>
        <ecNumber evidence="2">2.1.3.3</ecNumber>
    </recommendedName>
</protein>
<evidence type="ECO:0000313" key="7">
    <source>
        <dbReference type="EMBL" id="GKT37214.1"/>
    </source>
</evidence>
<feature type="compositionally biased region" description="Pro residues" evidence="4">
    <location>
        <begin position="431"/>
        <end position="444"/>
    </location>
</feature>
<dbReference type="Gene3D" id="3.40.50.1370">
    <property type="entry name" value="Aspartate/ornithine carbamoyltransferase"/>
    <property type="match status" value="2"/>
</dbReference>
<name>A0ABQ5L092_9EUKA</name>
<feature type="region of interest" description="Disordered" evidence="4">
    <location>
        <begin position="426"/>
        <end position="565"/>
    </location>
</feature>
<dbReference type="InterPro" id="IPR017702">
    <property type="entry name" value="Carbamoyltransferase_YgeW"/>
</dbReference>
<dbReference type="InterPro" id="IPR036901">
    <property type="entry name" value="Asp/Orn_carbamoylTrfase_sf"/>
</dbReference>
<dbReference type="NCBIfam" id="TIGR03316">
    <property type="entry name" value="ygeW"/>
    <property type="match status" value="1"/>
</dbReference>
<accession>A0ABQ5L092</accession>
<evidence type="ECO:0000256" key="2">
    <source>
        <dbReference type="ARBA" id="ARBA00013007"/>
    </source>
</evidence>
<evidence type="ECO:0000256" key="4">
    <source>
        <dbReference type="SAM" id="MobiDB-lite"/>
    </source>
</evidence>
<dbReference type="PRINTS" id="PR00100">
    <property type="entry name" value="AOTCASE"/>
</dbReference>
<proteinExistence type="inferred from homology"/>
<evidence type="ECO:0000313" key="8">
    <source>
        <dbReference type="Proteomes" id="UP001057375"/>
    </source>
</evidence>
<feature type="region of interest" description="Disordered" evidence="4">
    <location>
        <begin position="578"/>
        <end position="603"/>
    </location>
</feature>
<dbReference type="Proteomes" id="UP001057375">
    <property type="component" value="Unassembled WGS sequence"/>
</dbReference>
<organism evidence="7 8">
    <name type="scientific">Aduncisulcus paluster</name>
    <dbReference type="NCBI Taxonomy" id="2918883"/>
    <lineage>
        <taxon>Eukaryota</taxon>
        <taxon>Metamonada</taxon>
        <taxon>Carpediemonas-like organisms</taxon>
        <taxon>Aduncisulcus</taxon>
    </lineage>
</organism>
<dbReference type="InterPro" id="IPR006131">
    <property type="entry name" value="Asp_carbamoyltransf_Asp/Orn-bd"/>
</dbReference>
<comment type="caution">
    <text evidence="7">The sequence shown here is derived from an EMBL/GenBank/DDBJ whole genome shotgun (WGS) entry which is preliminary data.</text>
</comment>
<feature type="compositionally biased region" description="Polar residues" evidence="4">
    <location>
        <begin position="494"/>
        <end position="509"/>
    </location>
</feature>
<dbReference type="InterPro" id="IPR006130">
    <property type="entry name" value="Asp/Orn_carbamoylTrfase"/>
</dbReference>
<reference evidence="7" key="1">
    <citation type="submission" date="2022-03" db="EMBL/GenBank/DDBJ databases">
        <title>Draft genome sequence of Aduncisulcus paluster, a free-living microaerophilic Fornicata.</title>
        <authorList>
            <person name="Yuyama I."/>
            <person name="Kume K."/>
            <person name="Tamura T."/>
            <person name="Inagaki Y."/>
            <person name="Hashimoto T."/>
        </authorList>
    </citation>
    <scope>NUCLEOTIDE SEQUENCE</scope>
    <source>
        <strain evidence="7">NY0171</strain>
    </source>
</reference>
<dbReference type="EC" id="2.1.3.3" evidence="2"/>
<dbReference type="Pfam" id="PF02729">
    <property type="entry name" value="OTCace_N"/>
    <property type="match status" value="1"/>
</dbReference>
<evidence type="ECO:0000259" key="6">
    <source>
        <dbReference type="Pfam" id="PF02729"/>
    </source>
</evidence>
<dbReference type="PANTHER" id="PTHR45753">
    <property type="entry name" value="ORNITHINE CARBAMOYLTRANSFERASE, MITOCHONDRIAL"/>
    <property type="match status" value="1"/>
</dbReference>
<feature type="non-terminal residue" evidence="7">
    <location>
        <position position="798"/>
    </location>
</feature>
<dbReference type="EMBL" id="BQXS01011420">
    <property type="protein sequence ID" value="GKT37214.1"/>
    <property type="molecule type" value="Genomic_DNA"/>
</dbReference>
<keyword evidence="3" id="KW-0808">Transferase</keyword>
<dbReference type="NCBIfam" id="NF005538">
    <property type="entry name" value="PRK07200.1"/>
    <property type="match status" value="1"/>
</dbReference>
<dbReference type="PANTHER" id="PTHR45753:SF3">
    <property type="entry name" value="ORNITHINE TRANSCARBAMYLASE, MITOCHONDRIAL"/>
    <property type="match status" value="1"/>
</dbReference>